<protein>
    <submittedName>
        <fullName evidence="3">Isochorismatase hydrolase</fullName>
    </submittedName>
</protein>
<organism evidence="3 4">
    <name type="scientific">Methylotenera versatilis (strain 301)</name>
    <dbReference type="NCBI Taxonomy" id="666681"/>
    <lineage>
        <taxon>Bacteria</taxon>
        <taxon>Pseudomonadati</taxon>
        <taxon>Pseudomonadota</taxon>
        <taxon>Betaproteobacteria</taxon>
        <taxon>Nitrosomonadales</taxon>
        <taxon>Methylophilaceae</taxon>
        <taxon>Methylotenera</taxon>
    </lineage>
</organism>
<dbReference type="CDD" id="cd01014">
    <property type="entry name" value="nicotinamidase_related"/>
    <property type="match status" value="1"/>
</dbReference>
<name>D7DPR8_METV0</name>
<gene>
    <name evidence="3" type="ordered locus">M301_0905</name>
</gene>
<dbReference type="OrthoDB" id="5360912at2"/>
<feature type="domain" description="Isochorismatase-like" evidence="2">
    <location>
        <begin position="24"/>
        <end position="162"/>
    </location>
</feature>
<dbReference type="InterPro" id="IPR050272">
    <property type="entry name" value="Isochorismatase-like_hydrls"/>
</dbReference>
<accession>D7DPR8</accession>
<dbReference type="InterPro" id="IPR036380">
    <property type="entry name" value="Isochorismatase-like_sf"/>
</dbReference>
<dbReference type="Proteomes" id="UP000000383">
    <property type="component" value="Chromosome"/>
</dbReference>
<dbReference type="KEGG" id="meh:M301_0905"/>
<dbReference type="Gene3D" id="3.40.50.850">
    <property type="entry name" value="Isochorismatase-like"/>
    <property type="match status" value="1"/>
</dbReference>
<dbReference type="GO" id="GO:0016787">
    <property type="term" value="F:hydrolase activity"/>
    <property type="evidence" value="ECO:0007669"/>
    <property type="project" value="UniProtKB-KW"/>
</dbReference>
<dbReference type="eggNOG" id="COG1335">
    <property type="taxonomic scope" value="Bacteria"/>
</dbReference>
<keyword evidence="4" id="KW-1185">Reference proteome</keyword>
<evidence type="ECO:0000256" key="1">
    <source>
        <dbReference type="ARBA" id="ARBA00022801"/>
    </source>
</evidence>
<evidence type="ECO:0000313" key="4">
    <source>
        <dbReference type="Proteomes" id="UP000000383"/>
    </source>
</evidence>
<reference evidence="3 4" key="2">
    <citation type="journal article" date="2011" name="J. Bacteriol.">
        <title>Genomes of three methylotrophs from a single niche uncover genetic and metabolic divergence of Methylophilaceae.</title>
        <authorList>
            <person name="Lapidus A."/>
            <person name="Clum A."/>
            <person name="Labutti K."/>
            <person name="Kaluzhnaya M.G."/>
            <person name="Lim S."/>
            <person name="Beck D.A."/>
            <person name="Glavina Del Rio T."/>
            <person name="Nolan M."/>
            <person name="Mavromatis K."/>
            <person name="Huntemann M."/>
            <person name="Lucas S."/>
            <person name="Lidstrom M.E."/>
            <person name="Ivanova N."/>
            <person name="Chistoserdova L."/>
        </authorList>
    </citation>
    <scope>NUCLEOTIDE SEQUENCE [LARGE SCALE GENOMIC DNA]</scope>
    <source>
        <strain evidence="3 4">301</strain>
    </source>
</reference>
<keyword evidence="1 3" id="KW-0378">Hydrolase</keyword>
<dbReference type="AlphaFoldDB" id="D7DPR8"/>
<dbReference type="Pfam" id="PF00857">
    <property type="entry name" value="Isochorismatase"/>
    <property type="match status" value="1"/>
</dbReference>
<dbReference type="InterPro" id="IPR000868">
    <property type="entry name" value="Isochorismatase-like_dom"/>
</dbReference>
<reference evidence="4" key="1">
    <citation type="submission" date="2010-05" db="EMBL/GenBank/DDBJ databases">
        <title>Complete sequence of Methylotenera sp. 301.</title>
        <authorList>
            <person name="Lucas S."/>
            <person name="Copeland A."/>
            <person name="Lapidus A."/>
            <person name="Cheng J.-F."/>
            <person name="Bruce D."/>
            <person name="Goodwin L."/>
            <person name="Pitluck S."/>
            <person name="Clum A."/>
            <person name="Land M."/>
            <person name="Hauser L."/>
            <person name="Kyrpides N."/>
            <person name="Ivanova N."/>
            <person name="Chistoservova L."/>
            <person name="Kalyuzhnaya M."/>
            <person name="Woyke T."/>
        </authorList>
    </citation>
    <scope>NUCLEOTIDE SEQUENCE [LARGE SCALE GENOMIC DNA]</scope>
    <source>
        <strain evidence="4">301</strain>
    </source>
</reference>
<dbReference type="PANTHER" id="PTHR43540:SF15">
    <property type="entry name" value="BLR5631 PROTEIN"/>
    <property type="match status" value="1"/>
</dbReference>
<dbReference type="PANTHER" id="PTHR43540">
    <property type="entry name" value="PEROXYUREIDOACRYLATE/UREIDOACRYLATE AMIDOHYDROLASE-RELATED"/>
    <property type="match status" value="1"/>
</dbReference>
<dbReference type="EMBL" id="CP002056">
    <property type="protein sequence ID" value="ADI29289.1"/>
    <property type="molecule type" value="Genomic_DNA"/>
</dbReference>
<sequence length="200" mass="21381">MVTASQTLRDITGMGYQPANLKDSALILIDIQNTYRHGLMQLTNVEPAILEAQKLLKLARELKIPVIHIQHDAGVGSPYDITADIGAIAVEVAPIDGEKVIVKNYPNAFVETTLDAELKAFGIKNIVLAGFMTHMCVNSTAHGAFNLGYASTIVASATATRPLLSTNSRVLSAEEVHLGALASSRDLYAVVVDDINGLNK</sequence>
<dbReference type="RefSeq" id="WP_013147605.1">
    <property type="nucleotide sequence ID" value="NC_014207.1"/>
</dbReference>
<proteinExistence type="predicted"/>
<evidence type="ECO:0000313" key="3">
    <source>
        <dbReference type="EMBL" id="ADI29289.1"/>
    </source>
</evidence>
<evidence type="ECO:0000259" key="2">
    <source>
        <dbReference type="Pfam" id="PF00857"/>
    </source>
</evidence>
<dbReference type="SUPFAM" id="SSF52499">
    <property type="entry name" value="Isochorismatase-like hydrolases"/>
    <property type="match status" value="1"/>
</dbReference>
<dbReference type="STRING" id="666681.M301_0905"/>
<dbReference type="HOGENOM" id="CLU_068979_5_1_4"/>